<keyword evidence="6" id="KW-1185">Reference proteome</keyword>
<dbReference type="GO" id="GO:0070740">
    <property type="term" value="F:tubulin-glutamic acid ligase activity"/>
    <property type="evidence" value="ECO:0000318"/>
    <property type="project" value="GO_Central"/>
</dbReference>
<organism evidence="5 6">
    <name type="scientific">Helobdella robusta</name>
    <name type="common">Californian leech</name>
    <dbReference type="NCBI Taxonomy" id="6412"/>
    <lineage>
        <taxon>Eukaryota</taxon>
        <taxon>Metazoa</taxon>
        <taxon>Spiralia</taxon>
        <taxon>Lophotrochozoa</taxon>
        <taxon>Annelida</taxon>
        <taxon>Clitellata</taxon>
        <taxon>Hirudinea</taxon>
        <taxon>Rhynchobdellida</taxon>
        <taxon>Glossiphoniidae</taxon>
        <taxon>Helobdella</taxon>
    </lineage>
</organism>
<dbReference type="InParanoid" id="T1FKT3"/>
<keyword evidence="2" id="KW-0547">Nucleotide-binding</keyword>
<dbReference type="GO" id="GO:0036064">
    <property type="term" value="C:ciliary basal body"/>
    <property type="evidence" value="ECO:0000318"/>
    <property type="project" value="GO_Central"/>
</dbReference>
<dbReference type="Proteomes" id="UP000015101">
    <property type="component" value="Unassembled WGS sequence"/>
</dbReference>
<proteinExistence type="predicted"/>
<dbReference type="RefSeq" id="XP_009017398.1">
    <property type="nucleotide sequence ID" value="XM_009019150.1"/>
</dbReference>
<reference evidence="6" key="1">
    <citation type="submission" date="2012-12" db="EMBL/GenBank/DDBJ databases">
        <authorList>
            <person name="Hellsten U."/>
            <person name="Grimwood J."/>
            <person name="Chapman J.A."/>
            <person name="Shapiro H."/>
            <person name="Aerts A."/>
            <person name="Otillar R.P."/>
            <person name="Terry A.Y."/>
            <person name="Boore J.L."/>
            <person name="Simakov O."/>
            <person name="Marletaz F."/>
            <person name="Cho S.-J."/>
            <person name="Edsinger-Gonzales E."/>
            <person name="Havlak P."/>
            <person name="Kuo D.-H."/>
            <person name="Larsson T."/>
            <person name="Lv J."/>
            <person name="Arendt D."/>
            <person name="Savage R."/>
            <person name="Osoegawa K."/>
            <person name="de Jong P."/>
            <person name="Lindberg D.R."/>
            <person name="Seaver E.C."/>
            <person name="Weisblat D.A."/>
            <person name="Putnam N.H."/>
            <person name="Grigoriev I.V."/>
            <person name="Rokhsar D.S."/>
        </authorList>
    </citation>
    <scope>NUCLEOTIDE SEQUENCE</scope>
</reference>
<dbReference type="EnsemblMetazoa" id="HelroT184232">
    <property type="protein sequence ID" value="HelroP184232"/>
    <property type="gene ID" value="HelroG184232"/>
</dbReference>
<evidence type="ECO:0000313" key="4">
    <source>
        <dbReference type="EMBL" id="ESO04504.1"/>
    </source>
</evidence>
<dbReference type="InterPro" id="IPR004344">
    <property type="entry name" value="TTL/TTLL_fam"/>
</dbReference>
<reference evidence="5" key="3">
    <citation type="submission" date="2015-06" db="UniProtKB">
        <authorList>
            <consortium name="EnsemblMetazoa"/>
        </authorList>
    </citation>
    <scope>IDENTIFICATION</scope>
</reference>
<dbReference type="KEGG" id="hro:HELRODRAFT_184232"/>
<evidence type="ECO:0000313" key="5">
    <source>
        <dbReference type="EnsemblMetazoa" id="HelroP184232"/>
    </source>
</evidence>
<dbReference type="Gene3D" id="3.30.470.20">
    <property type="entry name" value="ATP-grasp fold, B domain"/>
    <property type="match status" value="1"/>
</dbReference>
<dbReference type="GeneID" id="20209432"/>
<keyword evidence="3" id="KW-0067">ATP-binding</keyword>
<dbReference type="GO" id="GO:0015631">
    <property type="term" value="F:tubulin binding"/>
    <property type="evidence" value="ECO:0000318"/>
    <property type="project" value="GO_Central"/>
</dbReference>
<dbReference type="PANTHER" id="PTHR12241">
    <property type="entry name" value="TUBULIN POLYGLUTAMYLASE"/>
    <property type="match status" value="1"/>
</dbReference>
<gene>
    <name evidence="5" type="primary">20209432</name>
    <name evidence="4" type="ORF">HELRODRAFT_184232</name>
</gene>
<dbReference type="Pfam" id="PF03133">
    <property type="entry name" value="TTL"/>
    <property type="match status" value="1"/>
</dbReference>
<protein>
    <submittedName>
        <fullName evidence="4 5">Uncharacterized protein</fullName>
    </submittedName>
</protein>
<sequence length="409" mass="48226">MAQKISRPLAENVENVDDCCVNFELLAYDMLLDEHSKLWLLSIHQSPSLDVHCEVEADVKQELIGSLLRLVQKLILKTPNSKRKVNSQLIDDQISCITNALMLKNKIKPLITKHQKQMLNELMAGLSTDIEQVTSKYFKLIFPCNNPQLMDSYTRFLKKIYSIFESFFSENDYKKYLEKQKLILLQIQENWDEMKEEVAKFWFSQLNVAKQKQVIDVVNNKVEFILISKCHLLNCHNVTFLRTCKRIFNHLLSNHGSALWESFSQKRLENIDFAMSQFAVIKFTILCNNKQSKFENNVKTKAKFIKTYFCSTGYLKSFCHWQTISKKTRISVDVDKAQNPCVKTFQSFVIKKIFQVFQKMWENILRNESSPLELECYRRDCNFENDPSGNSKPVKHWNENRRARRFCFE</sequence>
<reference evidence="4 6" key="2">
    <citation type="journal article" date="2013" name="Nature">
        <title>Insights into bilaterian evolution from three spiralian genomes.</title>
        <authorList>
            <person name="Simakov O."/>
            <person name="Marletaz F."/>
            <person name="Cho S.J."/>
            <person name="Edsinger-Gonzales E."/>
            <person name="Havlak P."/>
            <person name="Hellsten U."/>
            <person name="Kuo D.H."/>
            <person name="Larsson T."/>
            <person name="Lv J."/>
            <person name="Arendt D."/>
            <person name="Savage R."/>
            <person name="Osoegawa K."/>
            <person name="de Jong P."/>
            <person name="Grimwood J."/>
            <person name="Chapman J.A."/>
            <person name="Shapiro H."/>
            <person name="Aerts A."/>
            <person name="Otillar R.P."/>
            <person name="Terry A.Y."/>
            <person name="Boore J.L."/>
            <person name="Grigoriev I.V."/>
            <person name="Lindberg D.R."/>
            <person name="Seaver E.C."/>
            <person name="Weisblat D.A."/>
            <person name="Putnam N.H."/>
            <person name="Rokhsar D.S."/>
        </authorList>
    </citation>
    <scope>NUCLEOTIDE SEQUENCE</scope>
</reference>
<dbReference type="CTD" id="20209432"/>
<evidence type="ECO:0000256" key="3">
    <source>
        <dbReference type="ARBA" id="ARBA00022840"/>
    </source>
</evidence>
<dbReference type="EMBL" id="AMQM01009456">
    <property type="status" value="NOT_ANNOTATED_CDS"/>
    <property type="molecule type" value="Genomic_DNA"/>
</dbReference>
<keyword evidence="1" id="KW-0436">Ligase</keyword>
<dbReference type="GO" id="GO:0005524">
    <property type="term" value="F:ATP binding"/>
    <property type="evidence" value="ECO:0007669"/>
    <property type="project" value="UniProtKB-KW"/>
</dbReference>
<accession>T1FKT3</accession>
<evidence type="ECO:0000256" key="1">
    <source>
        <dbReference type="ARBA" id="ARBA00022598"/>
    </source>
</evidence>
<dbReference type="EMBL" id="KB096458">
    <property type="protein sequence ID" value="ESO04504.1"/>
    <property type="molecule type" value="Genomic_DNA"/>
</dbReference>
<dbReference type="PANTHER" id="PTHR12241:SF161">
    <property type="entry name" value="TUBULIN POLYGLUTAMYLASE TTLL6"/>
    <property type="match status" value="1"/>
</dbReference>
<dbReference type="GO" id="GO:0001578">
    <property type="term" value="P:microtubule bundle formation"/>
    <property type="evidence" value="ECO:0000318"/>
    <property type="project" value="GO_Central"/>
</dbReference>
<name>T1FKT3_HELRO</name>
<dbReference type="HOGENOM" id="CLU_673151_0_0_1"/>
<evidence type="ECO:0000256" key="2">
    <source>
        <dbReference type="ARBA" id="ARBA00022741"/>
    </source>
</evidence>
<evidence type="ECO:0000313" key="6">
    <source>
        <dbReference type="Proteomes" id="UP000015101"/>
    </source>
</evidence>
<dbReference type="STRING" id="6412.T1FKT3"/>
<dbReference type="AlphaFoldDB" id="T1FKT3"/>